<name>A0A264VWT8_PRORE</name>
<sequence length="202" mass="21258">MTELKTIRLYGQLGTLFGREHKLAIDSPREAIKALSVLYDGFEQFLANAHLKGLEFAVFKGKRNIAEDELHLDTCEDIRIAPVIKGSKRGGFFQTILGVAMIGAAMMIGPAGWAAFGAGGVWGGGLALGGAAVALGGVIQLLSPQPPGLSIRQDAENKPSYAFGGAVNTTAQGNPVPLFYGLDRREIGGAIISAGIYTEDQQ</sequence>
<proteinExistence type="predicted"/>
<evidence type="ECO:0000313" key="2">
    <source>
        <dbReference type="EMBL" id="OZS75771.1"/>
    </source>
</evidence>
<organism evidence="2 3">
    <name type="scientific">Providencia rettgeri</name>
    <dbReference type="NCBI Taxonomy" id="587"/>
    <lineage>
        <taxon>Bacteria</taxon>
        <taxon>Pseudomonadati</taxon>
        <taxon>Pseudomonadota</taxon>
        <taxon>Gammaproteobacteria</taxon>
        <taxon>Enterobacterales</taxon>
        <taxon>Morganellaceae</taxon>
        <taxon>Providencia</taxon>
    </lineage>
</organism>
<gene>
    <name evidence="2" type="ORF">CHI95_05700</name>
</gene>
<evidence type="ECO:0000313" key="3">
    <source>
        <dbReference type="Proteomes" id="UP000216001"/>
    </source>
</evidence>
<accession>A0A264VWT8</accession>
<keyword evidence="1" id="KW-0812">Transmembrane</keyword>
<dbReference type="RefSeq" id="WP_094961034.1">
    <property type="nucleotide sequence ID" value="NZ_NOWC01000004.1"/>
</dbReference>
<reference evidence="2 3" key="1">
    <citation type="submission" date="2017-07" db="EMBL/GenBank/DDBJ databases">
        <title>blaIMP-27 on transferable plasmids in Proteus mirabilis and Providencia rettgeri.</title>
        <authorList>
            <person name="Potter R."/>
        </authorList>
    </citation>
    <scope>NUCLEOTIDE SEQUENCE [LARGE SCALE GENOMIC DNA]</scope>
    <source>
        <strain evidence="2 3">PR1</strain>
    </source>
</reference>
<feature type="transmembrane region" description="Helical" evidence="1">
    <location>
        <begin position="95"/>
        <end position="116"/>
    </location>
</feature>
<comment type="caution">
    <text evidence="2">The sequence shown here is derived from an EMBL/GenBank/DDBJ whole genome shotgun (WGS) entry which is preliminary data.</text>
</comment>
<feature type="transmembrane region" description="Helical" evidence="1">
    <location>
        <begin position="122"/>
        <end position="142"/>
    </location>
</feature>
<keyword evidence="1" id="KW-1133">Transmembrane helix</keyword>
<dbReference type="AlphaFoldDB" id="A0A264VWT8"/>
<protein>
    <submittedName>
        <fullName evidence="2">Phage tail protein</fullName>
    </submittedName>
</protein>
<dbReference type="Proteomes" id="UP000216001">
    <property type="component" value="Unassembled WGS sequence"/>
</dbReference>
<keyword evidence="1" id="KW-0472">Membrane</keyword>
<dbReference type="EMBL" id="NOWC01000004">
    <property type="protein sequence ID" value="OZS75771.1"/>
    <property type="molecule type" value="Genomic_DNA"/>
</dbReference>
<evidence type="ECO:0000256" key="1">
    <source>
        <dbReference type="SAM" id="Phobius"/>
    </source>
</evidence>